<accession>A0A1H6TWJ3</accession>
<dbReference type="EMBL" id="FNYA01000003">
    <property type="protein sequence ID" value="SEI80585.1"/>
    <property type="molecule type" value="Genomic_DNA"/>
</dbReference>
<dbReference type="STRING" id="402734.SAMN05660918_1683"/>
<organism evidence="1 2">
    <name type="scientific">Flavobacterium terrigena</name>
    <dbReference type="NCBI Taxonomy" id="402734"/>
    <lineage>
        <taxon>Bacteria</taxon>
        <taxon>Pseudomonadati</taxon>
        <taxon>Bacteroidota</taxon>
        <taxon>Flavobacteriia</taxon>
        <taxon>Flavobacteriales</taxon>
        <taxon>Flavobacteriaceae</taxon>
        <taxon>Flavobacterium</taxon>
    </lineage>
</organism>
<dbReference type="OrthoDB" id="893802at2"/>
<dbReference type="PROSITE" id="PS51257">
    <property type="entry name" value="PROKAR_LIPOPROTEIN"/>
    <property type="match status" value="1"/>
</dbReference>
<proteinExistence type="predicted"/>
<evidence type="ECO:0000313" key="2">
    <source>
        <dbReference type="Proteomes" id="UP000199702"/>
    </source>
</evidence>
<dbReference type="Proteomes" id="UP000199702">
    <property type="component" value="Unassembled WGS sequence"/>
</dbReference>
<name>A0A1H6TWJ3_9FLAO</name>
<sequence length="135" mass="15444">MKKILALIGVFLMVISCEPETEETKMHLELLPVESVVMPTEFYANTNNDIIIKFFRPTSCHGFDGFYYEKDGLTRTVAIQSVVIEQDNCTNLTDQGLEKVLQFEPTETGTYLFKFWKGKDTNGDDIFEEISVDVQ</sequence>
<evidence type="ECO:0000313" key="1">
    <source>
        <dbReference type="EMBL" id="SEI80585.1"/>
    </source>
</evidence>
<protein>
    <submittedName>
        <fullName evidence="1">Uncharacterized protein</fullName>
    </submittedName>
</protein>
<reference evidence="2" key="1">
    <citation type="submission" date="2016-10" db="EMBL/GenBank/DDBJ databases">
        <authorList>
            <person name="Varghese N."/>
            <person name="Submissions S."/>
        </authorList>
    </citation>
    <scope>NUCLEOTIDE SEQUENCE [LARGE SCALE GENOMIC DNA]</scope>
    <source>
        <strain evidence="2">DSM 17934</strain>
    </source>
</reference>
<keyword evidence="2" id="KW-1185">Reference proteome</keyword>
<gene>
    <name evidence="1" type="ORF">SAMN05660918_1683</name>
</gene>
<dbReference type="RefSeq" id="WP_091311359.1">
    <property type="nucleotide sequence ID" value="NZ_CBCSJU010000007.1"/>
</dbReference>
<dbReference type="AlphaFoldDB" id="A0A1H6TWJ3"/>